<feature type="coiled-coil region" evidence="1">
    <location>
        <begin position="53"/>
        <end position="90"/>
    </location>
</feature>
<reference evidence="3" key="1">
    <citation type="submission" date="2022-12" db="EMBL/GenBank/DDBJ databases">
        <title>Reference genome sequencing for broad-spectrum identification of bacterial and archaeal isolates by mass spectrometry.</title>
        <authorList>
            <person name="Sekiguchi Y."/>
            <person name="Tourlousse D.M."/>
        </authorList>
    </citation>
    <scope>NUCLEOTIDE SEQUENCE</scope>
    <source>
        <strain evidence="3">TSL-P1</strain>
    </source>
</reference>
<sequence length="184" mass="20991">MIKINLLPKKEVKKTGKKFQITLSWEVVKKFIIPAGITLVILMVIFAYCEYIKSEYQKDIENQKKVLSGLQKKIAEVKKFEAMNKDIEAKTKLIESLKKMQSAPVSILSTIVKKLPDGVWLTGLQFDEAVTVEGIGFSNLNVVAFVDNLKATPELQDVYLVESQQTEFEKQAVYKFIIKFKLKV</sequence>
<dbReference type="EMBL" id="BSDX01000001">
    <property type="protein sequence ID" value="GLI54213.1"/>
    <property type="molecule type" value="Genomic_DNA"/>
</dbReference>
<dbReference type="PANTHER" id="PTHR40278:SF1">
    <property type="entry name" value="DNA UTILIZATION PROTEIN HOFN"/>
    <property type="match status" value="1"/>
</dbReference>
<dbReference type="InterPro" id="IPR007813">
    <property type="entry name" value="PilN"/>
</dbReference>
<feature type="transmembrane region" description="Helical" evidence="2">
    <location>
        <begin position="31"/>
        <end position="49"/>
    </location>
</feature>
<dbReference type="Proteomes" id="UP001144297">
    <property type="component" value="Unassembled WGS sequence"/>
</dbReference>
<comment type="caution">
    <text evidence="3">The sequence shown here is derived from an EMBL/GenBank/DDBJ whole genome shotgun (WGS) entry which is preliminary data.</text>
</comment>
<dbReference type="InterPro" id="IPR052534">
    <property type="entry name" value="Extracell_DNA_Util/SecSys_Comp"/>
</dbReference>
<evidence type="ECO:0000313" key="4">
    <source>
        <dbReference type="Proteomes" id="UP001144297"/>
    </source>
</evidence>
<keyword evidence="1" id="KW-0175">Coiled coil</keyword>
<protein>
    <submittedName>
        <fullName evidence="3">Fimbrial type-4 assembly membrane protein</fullName>
    </submittedName>
</protein>
<evidence type="ECO:0000313" key="3">
    <source>
        <dbReference type="EMBL" id="GLI54213.1"/>
    </source>
</evidence>
<evidence type="ECO:0000256" key="2">
    <source>
        <dbReference type="SAM" id="Phobius"/>
    </source>
</evidence>
<name>A0A9W6LLD1_9BACT</name>
<dbReference type="Pfam" id="PF05137">
    <property type="entry name" value="PilN"/>
    <property type="match status" value="1"/>
</dbReference>
<accession>A0A9W6LLD1</accession>
<keyword evidence="2" id="KW-0812">Transmembrane</keyword>
<keyword evidence="2" id="KW-0472">Membrane</keyword>
<dbReference type="PANTHER" id="PTHR40278">
    <property type="entry name" value="DNA UTILIZATION PROTEIN HOFN"/>
    <property type="match status" value="1"/>
</dbReference>
<organism evidence="3 4">
    <name type="scientific">Thermodesulfovibrio yellowstonii</name>
    <dbReference type="NCBI Taxonomy" id="28262"/>
    <lineage>
        <taxon>Bacteria</taxon>
        <taxon>Pseudomonadati</taxon>
        <taxon>Nitrospirota</taxon>
        <taxon>Thermodesulfovibrionia</taxon>
        <taxon>Thermodesulfovibrionales</taxon>
        <taxon>Thermodesulfovibrionaceae</taxon>
        <taxon>Thermodesulfovibrio</taxon>
    </lineage>
</organism>
<proteinExistence type="predicted"/>
<gene>
    <name evidence="3" type="ORF">TISLANDTSLP1_19060</name>
</gene>
<keyword evidence="2" id="KW-1133">Transmembrane helix</keyword>
<keyword evidence="4" id="KW-1185">Reference proteome</keyword>
<dbReference type="AlphaFoldDB" id="A0A9W6LLD1"/>
<evidence type="ECO:0000256" key="1">
    <source>
        <dbReference type="SAM" id="Coils"/>
    </source>
</evidence>